<keyword evidence="6 8" id="KW-0472">Membrane</keyword>
<evidence type="ECO:0000313" key="10">
    <source>
        <dbReference type="EMBL" id="OGC28727.1"/>
    </source>
</evidence>
<evidence type="ECO:0000256" key="8">
    <source>
        <dbReference type="SAM" id="Phobius"/>
    </source>
</evidence>
<keyword evidence="5 8" id="KW-1133">Transmembrane helix</keyword>
<evidence type="ECO:0000256" key="2">
    <source>
        <dbReference type="ARBA" id="ARBA00004829"/>
    </source>
</evidence>
<reference evidence="10 11" key="1">
    <citation type="journal article" date="2016" name="Nat. Commun.">
        <title>Thousands of microbial genomes shed light on interconnected biogeochemical processes in an aquifer system.</title>
        <authorList>
            <person name="Anantharaman K."/>
            <person name="Brown C.T."/>
            <person name="Hug L.A."/>
            <person name="Sharon I."/>
            <person name="Castelle C.J."/>
            <person name="Probst A.J."/>
            <person name="Thomas B.C."/>
            <person name="Singh A."/>
            <person name="Wilkins M.J."/>
            <person name="Karaoz U."/>
            <person name="Brodie E.L."/>
            <person name="Williams K.H."/>
            <person name="Hubbard S.S."/>
            <person name="Banfield J.F."/>
        </authorList>
    </citation>
    <scope>NUCLEOTIDE SEQUENCE [LARGE SCALE GENOMIC DNA]</scope>
</reference>
<keyword evidence="7" id="KW-0413">Isomerase</keyword>
<name>A0A1F4T831_UNCSA</name>
<dbReference type="InterPro" id="IPR017825">
    <property type="entry name" value="Lycopene_cyclase_dom"/>
</dbReference>
<evidence type="ECO:0000256" key="5">
    <source>
        <dbReference type="ARBA" id="ARBA00022989"/>
    </source>
</evidence>
<sequence length="228" mass="26042">MSFYLILDILILLGPLLLTCHPKFSYFRRHLMSWAAATLVVGGAFIVWDILVTGRGDWGFNPAYVSTIYFLGLPLEEVLFFVVVPFSCLFIYESLRHFSVDFPVPFSRQVILGAAGLFFLASLSLLSRDYSALVFGATGLFLVYAAFRLRTLFSSLFYWLYLAASFMFFLVFNYFLTSLPVVIYKPSAIIGWRILSIPAEDFVYNFLLLTLYLVVYLAVDQKQGKIRP</sequence>
<dbReference type="GO" id="GO:0016020">
    <property type="term" value="C:membrane"/>
    <property type="evidence" value="ECO:0007669"/>
    <property type="project" value="UniProtKB-SubCell"/>
</dbReference>
<evidence type="ECO:0000256" key="6">
    <source>
        <dbReference type="ARBA" id="ARBA00023136"/>
    </source>
</evidence>
<evidence type="ECO:0000256" key="1">
    <source>
        <dbReference type="ARBA" id="ARBA00004141"/>
    </source>
</evidence>
<evidence type="ECO:0000259" key="9">
    <source>
        <dbReference type="Pfam" id="PF18916"/>
    </source>
</evidence>
<evidence type="ECO:0000256" key="4">
    <source>
        <dbReference type="ARBA" id="ARBA00022746"/>
    </source>
</evidence>
<keyword evidence="4" id="KW-0125">Carotenoid biosynthesis</keyword>
<dbReference type="Proteomes" id="UP000178602">
    <property type="component" value="Unassembled WGS sequence"/>
</dbReference>
<evidence type="ECO:0000313" key="11">
    <source>
        <dbReference type="Proteomes" id="UP000178602"/>
    </source>
</evidence>
<organism evidence="10 11">
    <name type="scientific">candidate division WOR-1 bacterium RIFOXYC12_FULL_54_18</name>
    <dbReference type="NCBI Taxonomy" id="1802584"/>
    <lineage>
        <taxon>Bacteria</taxon>
        <taxon>Bacillati</taxon>
        <taxon>Saganbacteria</taxon>
    </lineage>
</organism>
<accession>A0A1F4T831</accession>
<evidence type="ECO:0000256" key="7">
    <source>
        <dbReference type="ARBA" id="ARBA00023235"/>
    </source>
</evidence>
<dbReference type="NCBIfam" id="TIGR03462">
    <property type="entry name" value="CarR_dom_SF"/>
    <property type="match status" value="2"/>
</dbReference>
<feature type="transmembrane region" description="Helical" evidence="8">
    <location>
        <begin position="68"/>
        <end position="92"/>
    </location>
</feature>
<gene>
    <name evidence="10" type="ORF">A3K49_07235</name>
</gene>
<feature type="domain" description="Lycopene cyclase" evidence="9">
    <location>
        <begin position="130"/>
        <end position="216"/>
    </location>
</feature>
<feature type="domain" description="Lycopene cyclase" evidence="9">
    <location>
        <begin position="3"/>
        <end position="94"/>
    </location>
</feature>
<feature type="transmembrane region" description="Helical" evidence="8">
    <location>
        <begin position="130"/>
        <end position="149"/>
    </location>
</feature>
<feature type="transmembrane region" description="Helical" evidence="8">
    <location>
        <begin position="31"/>
        <end position="48"/>
    </location>
</feature>
<comment type="subcellular location">
    <subcellularLocation>
        <location evidence="1">Membrane</location>
        <topology evidence="1">Multi-pass membrane protein</topology>
    </subcellularLocation>
</comment>
<comment type="pathway">
    <text evidence="2">Carotenoid biosynthesis.</text>
</comment>
<feature type="transmembrane region" description="Helical" evidence="8">
    <location>
        <begin position="202"/>
        <end position="219"/>
    </location>
</feature>
<keyword evidence="3 8" id="KW-0812">Transmembrane</keyword>
<proteinExistence type="predicted"/>
<dbReference type="AlphaFoldDB" id="A0A1F4T831"/>
<feature type="transmembrane region" description="Helical" evidence="8">
    <location>
        <begin position="104"/>
        <end position="124"/>
    </location>
</feature>
<evidence type="ECO:0000256" key="3">
    <source>
        <dbReference type="ARBA" id="ARBA00022692"/>
    </source>
</evidence>
<comment type="caution">
    <text evidence="10">The sequence shown here is derived from an EMBL/GenBank/DDBJ whole genome shotgun (WGS) entry which is preliminary data.</text>
</comment>
<feature type="transmembrane region" description="Helical" evidence="8">
    <location>
        <begin position="156"/>
        <end position="176"/>
    </location>
</feature>
<dbReference type="Pfam" id="PF18916">
    <property type="entry name" value="Lycopene_cyc"/>
    <property type="match status" value="2"/>
</dbReference>
<dbReference type="EMBL" id="MEUG01000001">
    <property type="protein sequence ID" value="OGC28727.1"/>
    <property type="molecule type" value="Genomic_DNA"/>
</dbReference>
<feature type="transmembrane region" description="Helical" evidence="8">
    <location>
        <begin position="6"/>
        <end position="24"/>
    </location>
</feature>
<dbReference type="GO" id="GO:0045436">
    <property type="term" value="F:lycopene beta cyclase activity"/>
    <property type="evidence" value="ECO:0007669"/>
    <property type="project" value="UniProtKB-ARBA"/>
</dbReference>
<protein>
    <recommendedName>
        <fullName evidence="9">Lycopene cyclase domain-containing protein</fullName>
    </recommendedName>
</protein>
<dbReference type="GO" id="GO:0016117">
    <property type="term" value="P:carotenoid biosynthetic process"/>
    <property type="evidence" value="ECO:0007669"/>
    <property type="project" value="UniProtKB-KW"/>
</dbReference>
<dbReference type="GO" id="GO:0016872">
    <property type="term" value="F:intramolecular lyase activity"/>
    <property type="evidence" value="ECO:0007669"/>
    <property type="project" value="InterPro"/>
</dbReference>